<reference evidence="3" key="2">
    <citation type="submission" date="2016-10" db="EMBL/GenBank/DDBJ databases">
        <authorList>
            <person name="de Groot N.N."/>
        </authorList>
    </citation>
    <scope>NUCLEOTIDE SEQUENCE [LARGE SCALE GENOMIC DNA]</scope>
    <source>
        <strain evidence="3">DSM 20639</strain>
    </source>
</reference>
<sequence>MDCLYIRLAAPLQSWAGPAVAGNIVRTERFPTRSGLKGLLAGALGARRGAWPSWLDEAEFWVRQDRKPYLTDDFQTINPREESEEFRRRMIIIQGQRVSKKTLVFTPDARSGTSIVNRTYLADGEFLVRIAVAGKEDELEDALSSPAFATYLGRKAFAPEFPFYLGRGSANAFTQIPAPLLAHQEANTAQRPLTCVLYGPHTSPQGERTQNLVPVVATQKERLEKISELLDIRRPLNARA</sequence>
<dbReference type="GO" id="GO:0003723">
    <property type="term" value="F:RNA binding"/>
    <property type="evidence" value="ECO:0007669"/>
    <property type="project" value="InterPro"/>
</dbReference>
<keyword evidence="1" id="KW-0051">Antiviral defense</keyword>
<organism evidence="3 4">
    <name type="scientific">Actinobaculum suis</name>
    <dbReference type="NCBI Taxonomy" id="1657"/>
    <lineage>
        <taxon>Bacteria</taxon>
        <taxon>Bacillati</taxon>
        <taxon>Actinomycetota</taxon>
        <taxon>Actinomycetes</taxon>
        <taxon>Actinomycetales</taxon>
        <taxon>Actinomycetaceae</taxon>
        <taxon>Actinobaculum</taxon>
    </lineage>
</organism>
<evidence type="ECO:0000256" key="1">
    <source>
        <dbReference type="ARBA" id="ARBA00023118"/>
    </source>
</evidence>
<evidence type="ECO:0000313" key="2">
    <source>
        <dbReference type="EMBL" id="MDY5152744.1"/>
    </source>
</evidence>
<dbReference type="EMBL" id="FNAU01000002">
    <property type="protein sequence ID" value="SDE08271.1"/>
    <property type="molecule type" value="Genomic_DNA"/>
</dbReference>
<keyword evidence="4" id="KW-1185">Reference proteome</keyword>
<evidence type="ECO:0000313" key="3">
    <source>
        <dbReference type="EMBL" id="SDE08271.1"/>
    </source>
</evidence>
<dbReference type="EMBL" id="JAWNFU010000001">
    <property type="protein sequence ID" value="MDY5152744.1"/>
    <property type="molecule type" value="Genomic_DNA"/>
</dbReference>
<dbReference type="NCBIfam" id="TIGR02593">
    <property type="entry name" value="CRISPR_cas5"/>
    <property type="match status" value="1"/>
</dbReference>
<accession>A0A1G7A0L1</accession>
<dbReference type="Gene3D" id="3.30.70.2660">
    <property type="match status" value="1"/>
</dbReference>
<name>A0A1G7A0L1_9ACTO</name>
<dbReference type="GO" id="GO:0043571">
    <property type="term" value="P:maintenance of CRISPR repeat elements"/>
    <property type="evidence" value="ECO:0007669"/>
    <property type="project" value="InterPro"/>
</dbReference>
<dbReference type="Proteomes" id="UP000182744">
    <property type="component" value="Unassembled WGS sequence"/>
</dbReference>
<proteinExistence type="predicted"/>
<dbReference type="Proteomes" id="UP001273799">
    <property type="component" value="Unassembled WGS sequence"/>
</dbReference>
<dbReference type="NCBIfam" id="TIGR01868">
    <property type="entry name" value="casD_Cas5e"/>
    <property type="match status" value="1"/>
</dbReference>
<dbReference type="AlphaFoldDB" id="A0A1G7A0L1"/>
<reference evidence="2" key="3">
    <citation type="submission" date="2023-10" db="EMBL/GenBank/DDBJ databases">
        <title>Whole Genome based description of the genera Actinobaculum and Actinotignum reveals a complex phylogenetic relationship within the species included in the genus Actinotignum.</title>
        <authorList>
            <person name="Jensen C.S."/>
            <person name="Dargis R."/>
            <person name="Kemp M."/>
            <person name="Christensen J.J."/>
        </authorList>
    </citation>
    <scope>NUCLEOTIDE SEQUENCE</scope>
    <source>
        <strain evidence="2">Actinobaculum_suis_CCUG19206T</strain>
    </source>
</reference>
<reference evidence="4" key="1">
    <citation type="submission" date="2016-10" db="EMBL/GenBank/DDBJ databases">
        <authorList>
            <person name="Varghese N."/>
        </authorList>
    </citation>
    <scope>NUCLEOTIDE SEQUENCE [LARGE SCALE GENOMIC DNA]</scope>
    <source>
        <strain evidence="4">DSM 20639</strain>
    </source>
</reference>
<dbReference type="CDD" id="cd09645">
    <property type="entry name" value="Cas5_I-E"/>
    <property type="match status" value="1"/>
</dbReference>
<dbReference type="InterPro" id="IPR010147">
    <property type="entry name" value="CRISPR-assoc_prot_CasD"/>
</dbReference>
<dbReference type="GO" id="GO:0051607">
    <property type="term" value="P:defense response to virus"/>
    <property type="evidence" value="ECO:0007669"/>
    <property type="project" value="UniProtKB-KW"/>
</dbReference>
<dbReference type="Pfam" id="PF09704">
    <property type="entry name" value="Cas_Cas5d"/>
    <property type="match status" value="1"/>
</dbReference>
<evidence type="ECO:0000313" key="4">
    <source>
        <dbReference type="Proteomes" id="UP000182744"/>
    </source>
</evidence>
<dbReference type="RefSeq" id="WP_074660898.1">
    <property type="nucleotide sequence ID" value="NZ_FNAU01000002.1"/>
</dbReference>
<dbReference type="InterPro" id="IPR021124">
    <property type="entry name" value="CRISPR-assoc_prot_Cas5"/>
</dbReference>
<dbReference type="InterPro" id="IPR013422">
    <property type="entry name" value="CRISPR-assoc_prot_Cas5_N"/>
</dbReference>
<protein>
    <submittedName>
        <fullName evidence="3">CRISPR-associated protein Cas5/CasD, subtype I-E/ECOLI</fullName>
    </submittedName>
    <submittedName>
        <fullName evidence="2">Type I-E CRISPR-associated protein Cas5/CasD</fullName>
    </submittedName>
</protein>
<gene>
    <name evidence="2" type="primary">cas5e</name>
    <name evidence="2" type="ORF">R6G71_01570</name>
    <name evidence="3" type="ORF">SAMN05421878_10218</name>
</gene>